<dbReference type="Proteomes" id="UP000252669">
    <property type="component" value="Unassembled WGS sequence"/>
</dbReference>
<keyword evidence="3" id="KW-1185">Reference proteome</keyword>
<organism evidence="2 3">
    <name type="scientific">Aliarcobacter vitoriensis</name>
    <dbReference type="NCBI Taxonomy" id="2011099"/>
    <lineage>
        <taxon>Bacteria</taxon>
        <taxon>Pseudomonadati</taxon>
        <taxon>Campylobacterota</taxon>
        <taxon>Epsilonproteobacteria</taxon>
        <taxon>Campylobacterales</taxon>
        <taxon>Arcobacteraceae</taxon>
        <taxon>Aliarcobacter</taxon>
    </lineage>
</organism>
<comment type="caution">
    <text evidence="2">The sequence shown here is derived from an EMBL/GenBank/DDBJ whole genome shotgun (WGS) entry which is preliminary data.</text>
</comment>
<evidence type="ECO:0000313" key="3">
    <source>
        <dbReference type="Proteomes" id="UP000252669"/>
    </source>
</evidence>
<evidence type="ECO:0000313" key="2">
    <source>
        <dbReference type="EMBL" id="RBQ29981.1"/>
    </source>
</evidence>
<protein>
    <submittedName>
        <fullName evidence="2">Uncharacterized protein</fullName>
    </submittedName>
</protein>
<dbReference type="OrthoDB" id="5349113at2"/>
<accession>A0A366MUQ0</accession>
<dbReference type="AlphaFoldDB" id="A0A366MUQ0"/>
<proteinExistence type="predicted"/>
<reference evidence="2 3" key="1">
    <citation type="submission" date="2017-10" db="EMBL/GenBank/DDBJ databases">
        <title>Genomics of the genus Arcobacter.</title>
        <authorList>
            <person name="Perez-Cataluna A."/>
            <person name="Figueras M.J."/>
        </authorList>
    </citation>
    <scope>NUCLEOTIDE SEQUENCE [LARGE SCALE GENOMIC DNA]</scope>
    <source>
        <strain evidence="2 3">CECT 9230</strain>
    </source>
</reference>
<name>A0A366MUQ0_9BACT</name>
<sequence length="73" mass="8975">MEKLKEDIIKEIKELIKTNKEEDIFINPNYLNYFNIEELEDIKNTLENRKKEFDKTNSDYLDEIYNKTKKDKI</sequence>
<feature type="coiled-coil region" evidence="1">
    <location>
        <begin position="1"/>
        <end position="63"/>
    </location>
</feature>
<dbReference type="EMBL" id="PDKB01000002">
    <property type="protein sequence ID" value="RBQ29981.1"/>
    <property type="molecule type" value="Genomic_DNA"/>
</dbReference>
<evidence type="ECO:0000256" key="1">
    <source>
        <dbReference type="SAM" id="Coils"/>
    </source>
</evidence>
<keyword evidence="1" id="KW-0175">Coiled coil</keyword>
<dbReference type="RefSeq" id="WP_113892666.1">
    <property type="nucleotide sequence ID" value="NZ_CP182882.1"/>
</dbReference>
<gene>
    <name evidence="2" type="ORF">CRU91_01490</name>
</gene>